<dbReference type="EMBL" id="PGOL01004015">
    <property type="protein sequence ID" value="PKI38811.1"/>
    <property type="molecule type" value="Genomic_DNA"/>
</dbReference>
<feature type="region of interest" description="Disordered" evidence="1">
    <location>
        <begin position="44"/>
        <end position="65"/>
    </location>
</feature>
<dbReference type="AlphaFoldDB" id="A0A2I0I4C7"/>
<dbReference type="PANTHER" id="PTHR14091:SF0">
    <property type="entry name" value="PERIODIC TRYPTOPHAN PROTEIN 1 HOMOLOG"/>
    <property type="match status" value="1"/>
</dbReference>
<evidence type="ECO:0000256" key="1">
    <source>
        <dbReference type="SAM" id="MobiDB-lite"/>
    </source>
</evidence>
<gene>
    <name evidence="2" type="ORF">CRG98_040784</name>
</gene>
<feature type="compositionally biased region" description="Acidic residues" evidence="1">
    <location>
        <begin position="55"/>
        <end position="64"/>
    </location>
</feature>
<dbReference type="GO" id="GO:0006364">
    <property type="term" value="P:rRNA processing"/>
    <property type="evidence" value="ECO:0007669"/>
    <property type="project" value="InterPro"/>
</dbReference>
<accession>A0A2I0I4C7</accession>
<proteinExistence type="predicted"/>
<evidence type="ECO:0000313" key="3">
    <source>
        <dbReference type="Proteomes" id="UP000233551"/>
    </source>
</evidence>
<evidence type="ECO:0000313" key="2">
    <source>
        <dbReference type="EMBL" id="PKI38811.1"/>
    </source>
</evidence>
<organism evidence="2 3">
    <name type="scientific">Punica granatum</name>
    <name type="common">Pomegranate</name>
    <dbReference type="NCBI Taxonomy" id="22663"/>
    <lineage>
        <taxon>Eukaryota</taxon>
        <taxon>Viridiplantae</taxon>
        <taxon>Streptophyta</taxon>
        <taxon>Embryophyta</taxon>
        <taxon>Tracheophyta</taxon>
        <taxon>Spermatophyta</taxon>
        <taxon>Magnoliopsida</taxon>
        <taxon>eudicotyledons</taxon>
        <taxon>Gunneridae</taxon>
        <taxon>Pentapetalae</taxon>
        <taxon>rosids</taxon>
        <taxon>malvids</taxon>
        <taxon>Myrtales</taxon>
        <taxon>Lythraceae</taxon>
        <taxon>Punica</taxon>
    </lineage>
</organism>
<feature type="non-terminal residue" evidence="2">
    <location>
        <position position="87"/>
    </location>
</feature>
<dbReference type="InterPro" id="IPR044285">
    <property type="entry name" value="PWP1"/>
</dbReference>
<comment type="caution">
    <text evidence="2">The sequence shown here is derived from an EMBL/GenBank/DDBJ whole genome shotgun (WGS) entry which is preliminary data.</text>
</comment>
<reference evidence="2 3" key="1">
    <citation type="submission" date="2017-11" db="EMBL/GenBank/DDBJ databases">
        <title>De-novo sequencing of pomegranate (Punica granatum L.) genome.</title>
        <authorList>
            <person name="Akparov Z."/>
            <person name="Amiraslanov A."/>
            <person name="Hajiyeva S."/>
            <person name="Abbasov M."/>
            <person name="Kaur K."/>
            <person name="Hamwieh A."/>
            <person name="Solovyev V."/>
            <person name="Salamov A."/>
            <person name="Braich B."/>
            <person name="Kosarev P."/>
            <person name="Mahmoud A."/>
            <person name="Hajiyev E."/>
            <person name="Babayeva S."/>
            <person name="Izzatullayeva V."/>
            <person name="Mammadov A."/>
            <person name="Mammadov A."/>
            <person name="Sharifova S."/>
            <person name="Ojaghi J."/>
            <person name="Eynullazada K."/>
            <person name="Bayramov B."/>
            <person name="Abdulazimova A."/>
            <person name="Shahmuradov I."/>
        </authorList>
    </citation>
    <scope>NUCLEOTIDE SEQUENCE [LARGE SCALE GENOMIC DNA]</scope>
    <source>
        <strain evidence="3">cv. AG2017</strain>
        <tissue evidence="2">Leaf</tissue>
    </source>
</reference>
<dbReference type="STRING" id="22663.A0A2I0I4C7"/>
<name>A0A2I0I4C7_PUNGR</name>
<dbReference type="GO" id="GO:0005634">
    <property type="term" value="C:nucleus"/>
    <property type="evidence" value="ECO:0007669"/>
    <property type="project" value="TreeGrafter"/>
</dbReference>
<keyword evidence="3" id="KW-1185">Reference proteome</keyword>
<sequence>MAKSAAPLEDLADGLKELNMDGYDEEDEAIELFGTGVGNLYYPSNDMDPYLKDKDDDDSEELEDREINPADSVIVCARTDEEYNHLE</sequence>
<dbReference type="PANTHER" id="PTHR14091">
    <property type="entry name" value="PERIODIC TRYPTOPHAN PROTEIN 1"/>
    <property type="match status" value="1"/>
</dbReference>
<dbReference type="Proteomes" id="UP000233551">
    <property type="component" value="Unassembled WGS sequence"/>
</dbReference>
<protein>
    <submittedName>
        <fullName evidence="2">Uncharacterized protein</fullName>
    </submittedName>
</protein>